<reference evidence="2" key="2">
    <citation type="submission" date="2021-09" db="EMBL/GenBank/DDBJ databases">
        <authorList>
            <person name="Gilroy R."/>
        </authorList>
    </citation>
    <scope>NUCLEOTIDE SEQUENCE</scope>
    <source>
        <strain evidence="2">CHK171-7178</strain>
    </source>
</reference>
<dbReference type="EMBL" id="DYWT01000202">
    <property type="protein sequence ID" value="HJF32583.1"/>
    <property type="molecule type" value="Genomic_DNA"/>
</dbReference>
<gene>
    <name evidence="2" type="ORF">K8V56_12520</name>
</gene>
<organism evidence="2 3">
    <name type="scientific">Sporosarcina psychrophila</name>
    <name type="common">Bacillus psychrophilus</name>
    <dbReference type="NCBI Taxonomy" id="1476"/>
    <lineage>
        <taxon>Bacteria</taxon>
        <taxon>Bacillati</taxon>
        <taxon>Bacillota</taxon>
        <taxon>Bacilli</taxon>
        <taxon>Bacillales</taxon>
        <taxon>Caryophanaceae</taxon>
        <taxon>Sporosarcina</taxon>
    </lineage>
</organism>
<dbReference type="PROSITE" id="PS51257">
    <property type="entry name" value="PROKAR_LIPOPROTEIN"/>
    <property type="match status" value="1"/>
</dbReference>
<dbReference type="GO" id="GO:0004622">
    <property type="term" value="F:phosphatidylcholine lysophospholipase activity"/>
    <property type="evidence" value="ECO:0007669"/>
    <property type="project" value="TreeGrafter"/>
</dbReference>
<reference evidence="2" key="1">
    <citation type="journal article" date="2021" name="PeerJ">
        <title>Extensive microbial diversity within the chicken gut microbiome revealed by metagenomics and culture.</title>
        <authorList>
            <person name="Gilroy R."/>
            <person name="Ravi A."/>
            <person name="Getino M."/>
            <person name="Pursley I."/>
            <person name="Horton D.L."/>
            <person name="Alikhan N.F."/>
            <person name="Baker D."/>
            <person name="Gharbi K."/>
            <person name="Hall N."/>
            <person name="Watson M."/>
            <person name="Adriaenssens E.M."/>
            <person name="Foster-Nyarko E."/>
            <person name="Jarju S."/>
            <person name="Secka A."/>
            <person name="Antonio M."/>
            <person name="Oren A."/>
            <person name="Chaudhuri R.R."/>
            <person name="La Ragione R."/>
            <person name="Hildebrand F."/>
            <person name="Pallen M.J."/>
        </authorList>
    </citation>
    <scope>NUCLEOTIDE SEQUENCE</scope>
    <source>
        <strain evidence="2">CHK171-7178</strain>
    </source>
</reference>
<sequence length="271" mass="30698">MRRVFLFVIAFSLFLSGCQQIVIKKTGVFSERPEIAFTEWKIPGYFIPKKVHVIGLGDSLTQGVGDELKKEGYFGRVTGRMIEWKGVKDVDADNLAKRGRRSDQLIEKLGDFEIQTSVKNADLIFLTIGGNDIMKVVKANLFNLKTEPFYLELGKFESRLDELFTIIRDLNGDAIIIVAGLYNPFSIVTDESNEFEEIITDWNEAIEVRATMDGKSCFIPVIDLFDSNTDMVYHTDFFHPNAKGYDAMSGRYLEKLKECGLQELSGGELDM</sequence>
<protein>
    <submittedName>
        <fullName evidence="2">GDSL-type esterase/lipase family protein</fullName>
    </submittedName>
</protein>
<feature type="domain" description="SGNH hydrolase-type esterase" evidence="1">
    <location>
        <begin position="56"/>
        <end position="247"/>
    </location>
</feature>
<proteinExistence type="predicted"/>
<evidence type="ECO:0000313" key="3">
    <source>
        <dbReference type="Proteomes" id="UP000698173"/>
    </source>
</evidence>
<dbReference type="PANTHER" id="PTHR30383">
    <property type="entry name" value="THIOESTERASE 1/PROTEASE 1/LYSOPHOSPHOLIPASE L1"/>
    <property type="match status" value="1"/>
</dbReference>
<evidence type="ECO:0000259" key="1">
    <source>
        <dbReference type="Pfam" id="PF13472"/>
    </source>
</evidence>
<dbReference type="InterPro" id="IPR013830">
    <property type="entry name" value="SGNH_hydro"/>
</dbReference>
<name>A0A921FZG4_SPOPS</name>
<dbReference type="SUPFAM" id="SSF52266">
    <property type="entry name" value="SGNH hydrolase"/>
    <property type="match status" value="1"/>
</dbReference>
<accession>A0A921FZG4</accession>
<comment type="caution">
    <text evidence="2">The sequence shown here is derived from an EMBL/GenBank/DDBJ whole genome shotgun (WGS) entry which is preliminary data.</text>
</comment>
<evidence type="ECO:0000313" key="2">
    <source>
        <dbReference type="EMBL" id="HJF32583.1"/>
    </source>
</evidence>
<dbReference type="Proteomes" id="UP000698173">
    <property type="component" value="Unassembled WGS sequence"/>
</dbReference>
<dbReference type="InterPro" id="IPR051532">
    <property type="entry name" value="Ester_Hydrolysis_Enzymes"/>
</dbReference>
<dbReference type="InterPro" id="IPR036514">
    <property type="entry name" value="SGNH_hydro_sf"/>
</dbReference>
<dbReference type="PANTHER" id="PTHR30383:SF27">
    <property type="entry name" value="SPORE GERMINATION LIPASE LIPC"/>
    <property type="match status" value="1"/>
</dbReference>
<dbReference type="Pfam" id="PF13472">
    <property type="entry name" value="Lipase_GDSL_2"/>
    <property type="match status" value="1"/>
</dbReference>
<dbReference type="Gene3D" id="3.40.50.1110">
    <property type="entry name" value="SGNH hydrolase"/>
    <property type="match status" value="1"/>
</dbReference>
<dbReference type="AlphaFoldDB" id="A0A921FZG4"/>